<dbReference type="Pfam" id="PF02517">
    <property type="entry name" value="Rce1-like"/>
    <property type="match status" value="1"/>
</dbReference>
<reference evidence="4" key="1">
    <citation type="submission" date="2016-10" db="EMBL/GenBank/DDBJ databases">
        <authorList>
            <person name="Varghese N."/>
            <person name="Submissions S."/>
        </authorList>
    </citation>
    <scope>NUCLEOTIDE SEQUENCE [LARGE SCALE GENOMIC DNA]</scope>
    <source>
        <strain evidence="4">P18</strain>
    </source>
</reference>
<keyword evidence="3" id="KW-0645">Protease</keyword>
<feature type="transmembrane region" description="Helical" evidence="1">
    <location>
        <begin position="252"/>
        <end position="270"/>
    </location>
</feature>
<gene>
    <name evidence="3" type="ORF">SAMN04487928_1327</name>
</gene>
<evidence type="ECO:0000313" key="4">
    <source>
        <dbReference type="Proteomes" id="UP000182624"/>
    </source>
</evidence>
<dbReference type="GO" id="GO:0004175">
    <property type="term" value="F:endopeptidase activity"/>
    <property type="evidence" value="ECO:0007669"/>
    <property type="project" value="UniProtKB-ARBA"/>
</dbReference>
<dbReference type="GO" id="GO:0080120">
    <property type="term" value="P:CAAX-box protein maturation"/>
    <property type="evidence" value="ECO:0007669"/>
    <property type="project" value="UniProtKB-ARBA"/>
</dbReference>
<name>A0A1I5XGD5_9FIRM</name>
<dbReference type="PANTHER" id="PTHR35797">
    <property type="entry name" value="PROTEASE-RELATED"/>
    <property type="match status" value="1"/>
</dbReference>
<keyword evidence="1" id="KW-0472">Membrane</keyword>
<dbReference type="PANTHER" id="PTHR35797:SF1">
    <property type="entry name" value="PROTEASE"/>
    <property type="match status" value="1"/>
</dbReference>
<dbReference type="EMBL" id="FOXO01000032">
    <property type="protein sequence ID" value="SFQ31023.1"/>
    <property type="molecule type" value="Genomic_DNA"/>
</dbReference>
<feature type="transmembrane region" description="Helical" evidence="1">
    <location>
        <begin position="72"/>
        <end position="95"/>
    </location>
</feature>
<dbReference type="InterPro" id="IPR042150">
    <property type="entry name" value="MmRce1-like"/>
</dbReference>
<evidence type="ECO:0000259" key="2">
    <source>
        <dbReference type="Pfam" id="PF02517"/>
    </source>
</evidence>
<feature type="domain" description="CAAX prenyl protease 2/Lysostaphin resistance protein A-like" evidence="2">
    <location>
        <begin position="127"/>
        <end position="230"/>
    </location>
</feature>
<evidence type="ECO:0000313" key="3">
    <source>
        <dbReference type="EMBL" id="SFQ31023.1"/>
    </source>
</evidence>
<feature type="transmembrane region" description="Helical" evidence="1">
    <location>
        <begin position="38"/>
        <end position="57"/>
    </location>
</feature>
<feature type="transmembrane region" description="Helical" evidence="1">
    <location>
        <begin position="12"/>
        <end position="32"/>
    </location>
</feature>
<dbReference type="OrthoDB" id="9777755at2"/>
<dbReference type="InterPro" id="IPR003675">
    <property type="entry name" value="Rce1/LyrA-like_dom"/>
</dbReference>
<keyword evidence="1" id="KW-0812">Transmembrane</keyword>
<protein>
    <submittedName>
        <fullName evidence="3">CAAX protease self-immunity</fullName>
    </submittedName>
</protein>
<sequence>MIETNNDKKSIVVFYVITLLISAVVEGITIITGCRATILILMWIPGIVGIICSRVFYPKQQALGIKKVKTRYLLLAILIPNAYLIPSYMISWAILKDPTIGVDELAHRITNGIAFDIPGICVLFIAFIPMLILSMVTAAGEELGWRGYAFPILARLYGTKKAILINGSIWAVWHMPIILSGQYQASVNIIYGLISFFIEVMILTMIFCWSRKSSGSVIPAIILHATHNLVDQSYLQPLSTNANVPYLSGEQGIITIIVGALVAIVLYFQLSKLC</sequence>
<dbReference type="RefSeq" id="WP_074891060.1">
    <property type="nucleotide sequence ID" value="NZ_FOXO01000032.1"/>
</dbReference>
<dbReference type="AlphaFoldDB" id="A0A1I5XGD5"/>
<keyword evidence="4" id="KW-1185">Reference proteome</keyword>
<feature type="transmembrane region" description="Helical" evidence="1">
    <location>
        <begin position="115"/>
        <end position="136"/>
    </location>
</feature>
<organism evidence="3 4">
    <name type="scientific">Butyrivibrio proteoclasticus</name>
    <dbReference type="NCBI Taxonomy" id="43305"/>
    <lineage>
        <taxon>Bacteria</taxon>
        <taxon>Bacillati</taxon>
        <taxon>Bacillota</taxon>
        <taxon>Clostridia</taxon>
        <taxon>Lachnospirales</taxon>
        <taxon>Lachnospiraceae</taxon>
        <taxon>Butyrivibrio</taxon>
    </lineage>
</organism>
<accession>A0A1I5XGD5</accession>
<dbReference type="GO" id="GO:0006508">
    <property type="term" value="P:proteolysis"/>
    <property type="evidence" value="ECO:0007669"/>
    <property type="project" value="UniProtKB-KW"/>
</dbReference>
<evidence type="ECO:0000256" key="1">
    <source>
        <dbReference type="SAM" id="Phobius"/>
    </source>
</evidence>
<feature type="transmembrane region" description="Helical" evidence="1">
    <location>
        <begin position="189"/>
        <end position="209"/>
    </location>
</feature>
<proteinExistence type="predicted"/>
<dbReference type="Proteomes" id="UP000182624">
    <property type="component" value="Unassembled WGS sequence"/>
</dbReference>
<keyword evidence="3" id="KW-0378">Hydrolase</keyword>
<keyword evidence="1" id="KW-1133">Transmembrane helix</keyword>